<dbReference type="InterPro" id="IPR029066">
    <property type="entry name" value="PLP-binding_barrel"/>
</dbReference>
<dbReference type="Gene3D" id="3.20.20.10">
    <property type="entry name" value="Alanine racemase"/>
    <property type="match status" value="2"/>
</dbReference>
<evidence type="ECO:0000313" key="2">
    <source>
        <dbReference type="EMBL" id="KGG51010.1"/>
    </source>
</evidence>
<dbReference type="HOGENOM" id="CLU_1704666_0_0_1"/>
<dbReference type="GeneID" id="25260102"/>
<evidence type="ECO:0000256" key="1">
    <source>
        <dbReference type="ARBA" id="ARBA00022898"/>
    </source>
</evidence>
<dbReference type="PANTHER" id="PTHR10146">
    <property type="entry name" value="PROLINE SYNTHETASE CO-TRANSCRIBED BACTERIAL HOMOLOG PROTEIN"/>
    <property type="match status" value="1"/>
</dbReference>
<dbReference type="RefSeq" id="XP_013237437.1">
    <property type="nucleotide sequence ID" value="XM_013381983.1"/>
</dbReference>
<organism evidence="2 3">
    <name type="scientific">Mitosporidium daphniae</name>
    <dbReference type="NCBI Taxonomy" id="1485682"/>
    <lineage>
        <taxon>Eukaryota</taxon>
        <taxon>Fungi</taxon>
        <taxon>Fungi incertae sedis</taxon>
        <taxon>Microsporidia</taxon>
        <taxon>Mitosporidium</taxon>
    </lineage>
</organism>
<dbReference type="VEuPathDB" id="MicrosporidiaDB:DI09_48p160"/>
<dbReference type="GO" id="GO:0030170">
    <property type="term" value="F:pyridoxal phosphate binding"/>
    <property type="evidence" value="ECO:0007669"/>
    <property type="project" value="InterPro"/>
</dbReference>
<evidence type="ECO:0000313" key="3">
    <source>
        <dbReference type="Proteomes" id="UP000029725"/>
    </source>
</evidence>
<dbReference type="AlphaFoldDB" id="A0A098VPW3"/>
<dbReference type="InterPro" id="IPR011078">
    <property type="entry name" value="PyrdxlP_homeostasis"/>
</dbReference>
<dbReference type="SUPFAM" id="SSF51419">
    <property type="entry name" value="PLP-binding barrel"/>
    <property type="match status" value="1"/>
</dbReference>
<gene>
    <name evidence="2" type="ORF">DI09_48p160</name>
</gene>
<dbReference type="OrthoDB" id="10264196at2759"/>
<sequence>MRSRIDEIRGHIGQNDVVLVAVTKGRTVDEILQAYSYGIRDFGESYVGQFPLIMSALEKSGVAPEYDAINSMTCFIEENAPNLVLKGFMCIDEKSPHIQVDCASCSFSKMNAIGKRFRGFPQLSMGMTDDYKHALKHGATIIRVGSAIFGTLKK</sequence>
<dbReference type="PANTHER" id="PTHR10146:SF14">
    <property type="entry name" value="PYRIDOXAL PHOSPHATE HOMEOSTASIS PROTEIN"/>
    <property type="match status" value="1"/>
</dbReference>
<keyword evidence="1" id="KW-0663">Pyridoxal phosphate</keyword>
<dbReference type="Proteomes" id="UP000029725">
    <property type="component" value="Unassembled WGS sequence"/>
</dbReference>
<keyword evidence="3" id="KW-1185">Reference proteome</keyword>
<comment type="caution">
    <text evidence="2">The sequence shown here is derived from an EMBL/GenBank/DDBJ whole genome shotgun (WGS) entry which is preliminary data.</text>
</comment>
<accession>A0A098VPW3</accession>
<protein>
    <submittedName>
        <fullName evidence="2">Pyridoxal phosphate enzyme of the YggS family</fullName>
    </submittedName>
</protein>
<proteinExistence type="predicted"/>
<name>A0A098VPW3_9MICR</name>
<dbReference type="EMBL" id="JMKJ01000432">
    <property type="protein sequence ID" value="KGG51010.1"/>
    <property type="molecule type" value="Genomic_DNA"/>
</dbReference>
<reference evidence="2 3" key="1">
    <citation type="submission" date="2014-04" db="EMBL/GenBank/DDBJ databases">
        <title>A new species of microsporidia sheds light on the evolution of extreme parasitism.</title>
        <authorList>
            <person name="Haag K.L."/>
            <person name="James T.Y."/>
            <person name="Larsson R."/>
            <person name="Schaer T.M."/>
            <person name="Refardt D."/>
            <person name="Pombert J.-F."/>
            <person name="Ebert D."/>
        </authorList>
    </citation>
    <scope>NUCLEOTIDE SEQUENCE [LARGE SCALE GENOMIC DNA]</scope>
    <source>
        <strain evidence="2 3">UGP3</strain>
        <tissue evidence="2">Spores</tissue>
    </source>
</reference>